<dbReference type="OMA" id="CRNMITI"/>
<dbReference type="EMBL" id="CDMY01000275">
    <property type="protein sequence ID" value="CEL99063.1"/>
    <property type="molecule type" value="Genomic_DNA"/>
</dbReference>
<dbReference type="AlphaFoldDB" id="A0A0G4EMP4"/>
<feature type="region of interest" description="Disordered" evidence="5">
    <location>
        <begin position="1"/>
        <end position="36"/>
    </location>
</feature>
<keyword evidence="2 4" id="KW-0863">Zinc-finger</keyword>
<evidence type="ECO:0000256" key="3">
    <source>
        <dbReference type="ARBA" id="ARBA00022833"/>
    </source>
</evidence>
<dbReference type="GO" id="GO:0003676">
    <property type="term" value="F:nucleic acid binding"/>
    <property type="evidence" value="ECO:0007669"/>
    <property type="project" value="InterPro"/>
</dbReference>
<name>A0A0G4EMP4_VITBC</name>
<protein>
    <recommendedName>
        <fullName evidence="6">CCHC-type domain-containing protein</fullName>
    </recommendedName>
</protein>
<feature type="compositionally biased region" description="Polar residues" evidence="5">
    <location>
        <begin position="1"/>
        <end position="18"/>
    </location>
</feature>
<accession>A0A0G4EMP4</accession>
<dbReference type="OrthoDB" id="31154at2759"/>
<dbReference type="InterPro" id="IPR036875">
    <property type="entry name" value="Znf_CCHC_sf"/>
</dbReference>
<dbReference type="InParanoid" id="A0A0G4EMP4"/>
<dbReference type="SMART" id="SM00343">
    <property type="entry name" value="ZnF_C2HC"/>
    <property type="match status" value="1"/>
</dbReference>
<evidence type="ECO:0000313" key="8">
    <source>
        <dbReference type="Proteomes" id="UP000041254"/>
    </source>
</evidence>
<keyword evidence="3" id="KW-0862">Zinc</keyword>
<dbReference type="PROSITE" id="PS50158">
    <property type="entry name" value="ZF_CCHC"/>
    <property type="match status" value="1"/>
</dbReference>
<evidence type="ECO:0000259" key="6">
    <source>
        <dbReference type="PROSITE" id="PS50158"/>
    </source>
</evidence>
<evidence type="ECO:0000313" key="7">
    <source>
        <dbReference type="EMBL" id="CEL99063.1"/>
    </source>
</evidence>
<evidence type="ECO:0000256" key="4">
    <source>
        <dbReference type="PROSITE-ProRule" id="PRU00047"/>
    </source>
</evidence>
<dbReference type="PANTHER" id="PTHR31437:SF1">
    <property type="entry name" value="PROTEIN SREK1IP1"/>
    <property type="match status" value="1"/>
</dbReference>
<dbReference type="GO" id="GO:0008270">
    <property type="term" value="F:zinc ion binding"/>
    <property type="evidence" value="ECO:0007669"/>
    <property type="project" value="UniProtKB-KW"/>
</dbReference>
<sequence length="173" mass="19626">MPANNRLSVSDSLKTSEIWQRMGHDPYAPDDQKKEVEDQAAINEKAKGLFALARLTGNSSSVTPGACRKCGQLGHLAFQCRNLVALKQSGAEDKAKKSAKPAERVASDDEDEEEEDDVRSESGSSSSSSSDSEEERRRRKRKREKRKKRKKHKKSRSKDKHRSKKRRRRDDSD</sequence>
<dbReference type="Pfam" id="PF00098">
    <property type="entry name" value="zf-CCHC"/>
    <property type="match status" value="1"/>
</dbReference>
<gene>
    <name evidence="7" type="ORF">Vbra_2810</name>
</gene>
<feature type="compositionally biased region" description="Acidic residues" evidence="5">
    <location>
        <begin position="108"/>
        <end position="118"/>
    </location>
</feature>
<feature type="compositionally biased region" description="Low complexity" evidence="5">
    <location>
        <begin position="121"/>
        <end position="130"/>
    </location>
</feature>
<dbReference type="Proteomes" id="UP000041254">
    <property type="component" value="Unassembled WGS sequence"/>
</dbReference>
<reference evidence="7 8" key="1">
    <citation type="submission" date="2014-11" db="EMBL/GenBank/DDBJ databases">
        <authorList>
            <person name="Zhu J."/>
            <person name="Qi W."/>
            <person name="Song R."/>
        </authorList>
    </citation>
    <scope>NUCLEOTIDE SEQUENCE [LARGE SCALE GENOMIC DNA]</scope>
</reference>
<dbReference type="PANTHER" id="PTHR31437">
    <property type="entry name" value="SREK1IP1 FAMILY MEMBER"/>
    <property type="match status" value="1"/>
</dbReference>
<keyword evidence="1" id="KW-0479">Metal-binding</keyword>
<feature type="compositionally biased region" description="Basic residues" evidence="5">
    <location>
        <begin position="137"/>
        <end position="173"/>
    </location>
</feature>
<keyword evidence="8" id="KW-1185">Reference proteome</keyword>
<dbReference type="VEuPathDB" id="CryptoDB:Vbra_2810"/>
<proteinExistence type="predicted"/>
<evidence type="ECO:0000256" key="5">
    <source>
        <dbReference type="SAM" id="MobiDB-lite"/>
    </source>
</evidence>
<dbReference type="PhylomeDB" id="A0A0G4EMP4"/>
<organism evidence="7 8">
    <name type="scientific">Vitrella brassicaformis (strain CCMP3155)</name>
    <dbReference type="NCBI Taxonomy" id="1169540"/>
    <lineage>
        <taxon>Eukaryota</taxon>
        <taxon>Sar</taxon>
        <taxon>Alveolata</taxon>
        <taxon>Colpodellida</taxon>
        <taxon>Vitrellaceae</taxon>
        <taxon>Vitrella</taxon>
    </lineage>
</organism>
<feature type="region of interest" description="Disordered" evidence="5">
    <location>
        <begin position="89"/>
        <end position="173"/>
    </location>
</feature>
<dbReference type="InterPro" id="IPR001878">
    <property type="entry name" value="Znf_CCHC"/>
</dbReference>
<evidence type="ECO:0000256" key="1">
    <source>
        <dbReference type="ARBA" id="ARBA00022723"/>
    </source>
</evidence>
<feature type="domain" description="CCHC-type" evidence="6">
    <location>
        <begin position="67"/>
        <end position="82"/>
    </location>
</feature>
<dbReference type="SUPFAM" id="SSF57756">
    <property type="entry name" value="Retrovirus zinc finger-like domains"/>
    <property type="match status" value="1"/>
</dbReference>
<evidence type="ECO:0000256" key="2">
    <source>
        <dbReference type="ARBA" id="ARBA00022771"/>
    </source>
</evidence>
<feature type="compositionally biased region" description="Basic and acidic residues" evidence="5">
    <location>
        <begin position="90"/>
        <end position="107"/>
    </location>
</feature>